<organism evidence="3 4">
    <name type="scientific">Xylocopilactobacillus apis</name>
    <dbReference type="NCBI Taxonomy" id="2932183"/>
    <lineage>
        <taxon>Bacteria</taxon>
        <taxon>Bacillati</taxon>
        <taxon>Bacillota</taxon>
        <taxon>Bacilli</taxon>
        <taxon>Lactobacillales</taxon>
        <taxon>Lactobacillaceae</taxon>
        <taxon>Xylocopilactobacillus</taxon>
    </lineage>
</organism>
<keyword evidence="4" id="KW-1185">Reference proteome</keyword>
<reference evidence="3 4" key="1">
    <citation type="journal article" date="2023" name="Microbiol. Spectr.">
        <title>Symbiosis of Carpenter Bees with Uncharacterized Lactic Acid Bacteria Showing NAD Auxotrophy.</title>
        <authorList>
            <person name="Kawasaki S."/>
            <person name="Ozawa K."/>
            <person name="Mori T."/>
            <person name="Yamamoto A."/>
            <person name="Ito M."/>
            <person name="Ohkuma M."/>
            <person name="Sakamoto M."/>
            <person name="Matsutani M."/>
        </authorList>
    </citation>
    <scope>NUCLEOTIDE SEQUENCE [LARGE SCALE GENOMIC DNA]</scope>
    <source>
        <strain evidence="3 4">KimC2</strain>
    </source>
</reference>
<gene>
    <name evidence="3" type="ORF">KIMC2_07160</name>
</gene>
<dbReference type="KEGG" id="xak:KIMC2_07160"/>
<proteinExistence type="predicted"/>
<dbReference type="EMBL" id="AP026801">
    <property type="protein sequence ID" value="BDR56154.1"/>
    <property type="molecule type" value="Genomic_DNA"/>
</dbReference>
<evidence type="ECO:0000313" key="3">
    <source>
        <dbReference type="EMBL" id="BDR56154.1"/>
    </source>
</evidence>
<evidence type="ECO:0008006" key="5">
    <source>
        <dbReference type="Google" id="ProtNLM"/>
    </source>
</evidence>
<dbReference type="Gene3D" id="1.10.10.2220">
    <property type="match status" value="1"/>
</dbReference>
<evidence type="ECO:0000259" key="2">
    <source>
        <dbReference type="Pfam" id="PF23139"/>
    </source>
</evidence>
<evidence type="ECO:0000259" key="1">
    <source>
        <dbReference type="Pfam" id="PF14490"/>
    </source>
</evidence>
<feature type="domain" description="ATP-dependent RecD2 DNA helicase OB-fold" evidence="2">
    <location>
        <begin position="7"/>
        <end position="82"/>
    </location>
</feature>
<accession>A0AAU9CXQ3</accession>
<protein>
    <recommendedName>
        <fullName evidence="5">RecD helicase-like helix-hairpin-helix domain-containing protein</fullName>
    </recommendedName>
</protein>
<feature type="domain" description="ATP-dependent RecD2 DNA helicase-like helix-hairpin-helix" evidence="1">
    <location>
        <begin position="153"/>
        <end position="240"/>
    </location>
</feature>
<dbReference type="RefSeq" id="WP_317698025.1">
    <property type="nucleotide sequence ID" value="NZ_AP026801.1"/>
</dbReference>
<name>A0AAU9CXQ3_9LACO</name>
<dbReference type="InterPro" id="IPR055446">
    <property type="entry name" value="RecD2_N_OB"/>
</dbReference>
<dbReference type="Pfam" id="PF14490">
    <property type="entry name" value="HHH_RecD2"/>
    <property type="match status" value="1"/>
</dbReference>
<dbReference type="Proteomes" id="UP001321804">
    <property type="component" value="Chromosome"/>
</dbReference>
<dbReference type="InterPro" id="IPR029493">
    <property type="entry name" value="RecD2-like_HHH"/>
</dbReference>
<dbReference type="AlphaFoldDB" id="A0AAU9CXQ3"/>
<dbReference type="Pfam" id="PF23139">
    <property type="entry name" value="OB_YrrC"/>
    <property type="match status" value="1"/>
</dbReference>
<evidence type="ECO:0000313" key="4">
    <source>
        <dbReference type="Proteomes" id="UP001321804"/>
    </source>
</evidence>
<sequence>MEENNDKYVVGKVKKIIFRNLKDQFFIISVDITEISFDFSTDDITITGTLPGLAEGLTYKFYGELTTHPKYGRQFKAKTFEPASEPDDPKAVVKFLVSRELPGIGEKTAQKIVDKLGVNAVDEIINDPNSLNGFKINPERRKEIRNKLTEDVELNQVLLAFSRFHISQSAAIDAYNIYGLDAINILNDNPYYFLGRVARLSFSQIDQSCKLTQISVSEEERISGALKWVASEMILRSGSTLIEKERVLRNTAWVLGENSGAIVDEELIEKCLNDNDEEYFFFQGESVTTLDYATYEKEISSNLIKLNHQIESDEDQLSQEIQNFEKKADLKLDPFQKSAVKAAFQDNVSIITGDQEQERRPSFRPLLRFLPIFIN</sequence>